<feature type="chain" id="PRO_5046256092" description="Saposin B-type domain-containing protein" evidence="2">
    <location>
        <begin position="46"/>
        <end position="285"/>
    </location>
</feature>
<name>A0ABP0P3F9_9DINO</name>
<keyword evidence="2" id="KW-0732">Signal</keyword>
<comment type="caution">
    <text evidence="3">The sequence shown here is derived from an EMBL/GenBank/DDBJ whole genome shotgun (WGS) entry which is preliminary data.</text>
</comment>
<organism evidence="3 4">
    <name type="scientific">Durusdinium trenchii</name>
    <dbReference type="NCBI Taxonomy" id="1381693"/>
    <lineage>
        <taxon>Eukaryota</taxon>
        <taxon>Sar</taxon>
        <taxon>Alveolata</taxon>
        <taxon>Dinophyceae</taxon>
        <taxon>Suessiales</taxon>
        <taxon>Symbiodiniaceae</taxon>
        <taxon>Durusdinium</taxon>
    </lineage>
</organism>
<accession>A0ABP0P3F9</accession>
<evidence type="ECO:0008006" key="5">
    <source>
        <dbReference type="Google" id="ProtNLM"/>
    </source>
</evidence>
<evidence type="ECO:0000256" key="1">
    <source>
        <dbReference type="SAM" id="MobiDB-lite"/>
    </source>
</evidence>
<feature type="non-terminal residue" evidence="3">
    <location>
        <position position="1"/>
    </location>
</feature>
<gene>
    <name evidence="3" type="ORF">CCMP2556_LOCUS34719</name>
</gene>
<keyword evidence="4" id="KW-1185">Reference proteome</keyword>
<protein>
    <recommendedName>
        <fullName evidence="5">Saposin B-type domain-containing protein</fullName>
    </recommendedName>
</protein>
<dbReference type="EMBL" id="CAXAMN010022524">
    <property type="protein sequence ID" value="CAK9070570.1"/>
    <property type="molecule type" value="Genomic_DNA"/>
</dbReference>
<reference evidence="3 4" key="1">
    <citation type="submission" date="2024-02" db="EMBL/GenBank/DDBJ databases">
        <authorList>
            <person name="Chen Y."/>
            <person name="Shah S."/>
            <person name="Dougan E. K."/>
            <person name="Thang M."/>
            <person name="Chan C."/>
        </authorList>
    </citation>
    <scope>NUCLEOTIDE SEQUENCE [LARGE SCALE GENOMIC DNA]</scope>
</reference>
<feature type="region of interest" description="Disordered" evidence="1">
    <location>
        <begin position="260"/>
        <end position="285"/>
    </location>
</feature>
<feature type="signal peptide" evidence="2">
    <location>
        <begin position="1"/>
        <end position="45"/>
    </location>
</feature>
<proteinExistence type="predicted"/>
<sequence length="285" mass="31324">TELFSTLHCSAPGDPLGAMGAAPSLRVWGAWTWLLLSLLARNTTSEVPDEEYQAWAAEVFQPSDQDAIERGRALSCVLCNLLTKTVLDTHRLNKKKPLHERFDQDQTQEVLIDFCSDLAKPIARQMDVIEKDVLMVCNRVVKENVGDMMDVSSVELPLKARCGPSGRGGVFGRGGGRLLRRAEALRPVLPRYGEDAKDDVGTGDEGQEGSRALDAYGFLLAHAELENEELSFWGNVRGGSAAGLPSAGRERPRLALRFLREEHAPTILSRPDRPGTRRGRGRAEP</sequence>
<evidence type="ECO:0000313" key="3">
    <source>
        <dbReference type="EMBL" id="CAK9070570.1"/>
    </source>
</evidence>
<dbReference type="Proteomes" id="UP001642484">
    <property type="component" value="Unassembled WGS sequence"/>
</dbReference>
<evidence type="ECO:0000313" key="4">
    <source>
        <dbReference type="Proteomes" id="UP001642484"/>
    </source>
</evidence>
<evidence type="ECO:0000256" key="2">
    <source>
        <dbReference type="SAM" id="SignalP"/>
    </source>
</evidence>